<dbReference type="EMBL" id="CM037614">
    <property type="protein sequence ID" value="KAH8017935.1"/>
    <property type="molecule type" value="Genomic_DNA"/>
</dbReference>
<sequence length="709" mass="78652">MKQAVLAIVNNLTIAESNCPRGARVALVTYNSELTTEIRFADSRKKTNLLKQIEALRAIQTTKQRSLETAMSFVARNTFKRARSGFLMRKVAVFFSNGPTRASPQLNEAMMKLYDAGVVPVFLTNRDDRALSNALQINNSIGGQVIVFSGGADQINQTIRRVITCHICLDVCDPDPACGPQRPTFGRDRRAAPTDVDIDMAFILDSSESTTPLQFREMTKYIAYIVSQLETSPDPKGSLHHARVAVVQHAPYEYATNSSTSPIKVAVSLTEYSSKDKLMDFVGNHMVQLQGTRAAASAIEHTMRLIFERAPNPRDLKVIVLMITGEVKNQELEHLRRVVVEAKCKGYFFVILGVGREVNSRSIYSLASEPNDVFFKYADKPSELHEEPLLRFGNLLPSFVSSENAFYLSPDVRKQCDWFQGDQPVKKVVLPANVPNNVTASITTTKPTAKPTTTKPTTIKSTAKPTAPPTTPTTIKQTPPTTTTTTEKLEVVKHVGQVQVTDITENSAKLHWADPEPQHASLYDVTITLAHDHSLVLKLNLTGTERVIGGLGSGQMYHVVITGYRNAQVKATYTGTFSTKVMPLPKVPLPASAQLMLNTEPLEEPKTDPCLLDLDMGSQCKEYQAKWFFDYKNKICTQIWYGGCGGNANRFETEADCISRCLKPLEEKSIPLPALEKSHLTGRVKSDKASAFGHLSVYWMCLSHRKWLP</sequence>
<gene>
    <name evidence="1" type="primary">COL6A3</name>
    <name evidence="1" type="ORF">K3G42_033265</name>
</gene>
<keyword evidence="2" id="KW-1185">Reference proteome</keyword>
<dbReference type="Proteomes" id="UP000827872">
    <property type="component" value="Linkage Group LG01"/>
</dbReference>
<accession>A0ACB8GEM4</accession>
<protein>
    <submittedName>
        <fullName evidence="1">Collagen alpha-3(VI) chain</fullName>
    </submittedName>
</protein>
<name>A0ACB8GEM4_9SAUR</name>
<comment type="caution">
    <text evidence="1">The sequence shown here is derived from an EMBL/GenBank/DDBJ whole genome shotgun (WGS) entry which is preliminary data.</text>
</comment>
<reference evidence="1" key="1">
    <citation type="submission" date="2021-08" db="EMBL/GenBank/DDBJ databases">
        <title>The first chromosome-level gecko genome reveals the dynamic sex chromosomes of Neotropical dwarf geckos (Sphaerodactylidae: Sphaerodactylus).</title>
        <authorList>
            <person name="Pinto B.J."/>
            <person name="Keating S.E."/>
            <person name="Gamble T."/>
        </authorList>
    </citation>
    <scope>NUCLEOTIDE SEQUENCE</scope>
    <source>
        <strain evidence="1">TG3544</strain>
    </source>
</reference>
<evidence type="ECO:0000313" key="2">
    <source>
        <dbReference type="Proteomes" id="UP000827872"/>
    </source>
</evidence>
<keyword evidence="1" id="KW-0176">Collagen</keyword>
<proteinExistence type="predicted"/>
<organism evidence="1 2">
    <name type="scientific">Sphaerodactylus townsendi</name>
    <dbReference type="NCBI Taxonomy" id="933632"/>
    <lineage>
        <taxon>Eukaryota</taxon>
        <taxon>Metazoa</taxon>
        <taxon>Chordata</taxon>
        <taxon>Craniata</taxon>
        <taxon>Vertebrata</taxon>
        <taxon>Euteleostomi</taxon>
        <taxon>Lepidosauria</taxon>
        <taxon>Squamata</taxon>
        <taxon>Bifurcata</taxon>
        <taxon>Gekkota</taxon>
        <taxon>Sphaerodactylidae</taxon>
        <taxon>Sphaerodactylus</taxon>
    </lineage>
</organism>
<evidence type="ECO:0000313" key="1">
    <source>
        <dbReference type="EMBL" id="KAH8017935.1"/>
    </source>
</evidence>